<evidence type="ECO:0000313" key="2">
    <source>
        <dbReference type="EMBL" id="TDG14763.1"/>
    </source>
</evidence>
<dbReference type="EMBL" id="SMSE01000001">
    <property type="protein sequence ID" value="TDG14763.1"/>
    <property type="molecule type" value="Genomic_DNA"/>
</dbReference>
<dbReference type="PIRSF" id="PIRSF004649">
    <property type="entry name" value="MlaC"/>
    <property type="match status" value="1"/>
</dbReference>
<sequence>MRFKSQISWVMAALCLLMLGARAQAAAATAHEIVRQTTAEVMAVVEEARSYADEDPERYYSAIQGILDGVVDFRGFARGVMGAYATSERYRSLDEAGRAQLRDQLDRFSSVMREGMVRTYGKGLLAFSGSRIEISKPSLDEAEQSRASVEQLIFSDQAEPYVVMYQMGRDREGDWKLRNMIIENINLGEIYRNQFEAAARKENGDLDAVIDQWSTVELDD</sequence>
<dbReference type="RefSeq" id="WP_133208928.1">
    <property type="nucleotide sequence ID" value="NZ_SMSE01000001.1"/>
</dbReference>
<evidence type="ECO:0000313" key="3">
    <source>
        <dbReference type="Proteomes" id="UP000295554"/>
    </source>
</evidence>
<evidence type="ECO:0000256" key="1">
    <source>
        <dbReference type="SAM" id="SignalP"/>
    </source>
</evidence>
<keyword evidence="3" id="KW-1185">Reference proteome</keyword>
<accession>A0A4R5LTR8</accession>
<keyword evidence="1" id="KW-0732">Signal</keyword>
<dbReference type="Proteomes" id="UP000295554">
    <property type="component" value="Unassembled WGS sequence"/>
</dbReference>
<feature type="chain" id="PRO_5020959896" evidence="1">
    <location>
        <begin position="24"/>
        <end position="220"/>
    </location>
</feature>
<dbReference type="PANTHER" id="PTHR36573">
    <property type="entry name" value="INTERMEMBRANE PHOSPHOLIPID TRANSPORT SYSTEM BINDING PROTEIN MLAC"/>
    <property type="match status" value="1"/>
</dbReference>
<organism evidence="2 3">
    <name type="scientific">Seongchinamella unica</name>
    <dbReference type="NCBI Taxonomy" id="2547392"/>
    <lineage>
        <taxon>Bacteria</taxon>
        <taxon>Pseudomonadati</taxon>
        <taxon>Pseudomonadota</taxon>
        <taxon>Gammaproteobacteria</taxon>
        <taxon>Cellvibrionales</taxon>
        <taxon>Halieaceae</taxon>
        <taxon>Seongchinamella</taxon>
    </lineage>
</organism>
<dbReference type="InterPro" id="IPR042245">
    <property type="entry name" value="Tgt2/MlaC_sf"/>
</dbReference>
<gene>
    <name evidence="2" type="ORF">E2F43_00535</name>
</gene>
<proteinExistence type="predicted"/>
<dbReference type="Gene3D" id="3.10.450.710">
    <property type="entry name" value="Tgt2/MlaC"/>
    <property type="match status" value="1"/>
</dbReference>
<reference evidence="2 3" key="1">
    <citation type="submission" date="2019-03" db="EMBL/GenBank/DDBJ databases">
        <title>Seongchinamella monodicae gen. nov., sp. nov., a novel member of the Gammaproteobacteria isolated from a tidal mudflat of beach.</title>
        <authorList>
            <person name="Yang H.G."/>
            <person name="Kang J.W."/>
            <person name="Lee S.D."/>
        </authorList>
    </citation>
    <scope>NUCLEOTIDE SEQUENCE [LARGE SCALE GENOMIC DNA]</scope>
    <source>
        <strain evidence="2 3">GH4-78</strain>
    </source>
</reference>
<dbReference type="Pfam" id="PF05494">
    <property type="entry name" value="MlaC"/>
    <property type="match status" value="1"/>
</dbReference>
<dbReference type="PANTHER" id="PTHR36573:SF1">
    <property type="entry name" value="INTERMEMBRANE PHOSPHOLIPID TRANSPORT SYSTEM BINDING PROTEIN MLAC"/>
    <property type="match status" value="1"/>
</dbReference>
<protein>
    <submittedName>
        <fullName evidence="2">ABC transporter substrate-binding protein</fullName>
    </submittedName>
</protein>
<feature type="signal peptide" evidence="1">
    <location>
        <begin position="1"/>
        <end position="23"/>
    </location>
</feature>
<comment type="caution">
    <text evidence="2">The sequence shown here is derived from an EMBL/GenBank/DDBJ whole genome shotgun (WGS) entry which is preliminary data.</text>
</comment>
<dbReference type="OrthoDB" id="9787053at2"/>
<dbReference type="InterPro" id="IPR008869">
    <property type="entry name" value="MlaC/ttg2D"/>
</dbReference>
<dbReference type="AlphaFoldDB" id="A0A4R5LTR8"/>
<name>A0A4R5LTR8_9GAMM</name>